<feature type="domain" description="Histidine kinase" evidence="12">
    <location>
        <begin position="248"/>
        <end position="462"/>
    </location>
</feature>
<evidence type="ECO:0000259" key="12">
    <source>
        <dbReference type="PROSITE" id="PS50109"/>
    </source>
</evidence>
<dbReference type="Proteomes" id="UP000596176">
    <property type="component" value="Chromosome"/>
</dbReference>
<comment type="subcellular location">
    <subcellularLocation>
        <location evidence="2">Membrane</location>
        <topology evidence="2">Multi-pass membrane protein</topology>
    </subcellularLocation>
</comment>
<evidence type="ECO:0000313" key="13">
    <source>
        <dbReference type="EMBL" id="QQX51458.1"/>
    </source>
</evidence>
<evidence type="ECO:0000256" key="6">
    <source>
        <dbReference type="ARBA" id="ARBA00022692"/>
    </source>
</evidence>
<dbReference type="InterPro" id="IPR036097">
    <property type="entry name" value="HisK_dim/P_sf"/>
</dbReference>
<evidence type="ECO:0000256" key="9">
    <source>
        <dbReference type="ARBA" id="ARBA00023012"/>
    </source>
</evidence>
<feature type="transmembrane region" description="Helical" evidence="11">
    <location>
        <begin position="12"/>
        <end position="34"/>
    </location>
</feature>
<evidence type="ECO:0000256" key="5">
    <source>
        <dbReference type="ARBA" id="ARBA00022679"/>
    </source>
</evidence>
<dbReference type="Gene3D" id="1.10.287.130">
    <property type="match status" value="1"/>
</dbReference>
<dbReference type="SUPFAM" id="SSF55874">
    <property type="entry name" value="ATPase domain of HSP90 chaperone/DNA topoisomerase II/histidine kinase"/>
    <property type="match status" value="1"/>
</dbReference>
<keyword evidence="8 11" id="KW-1133">Transmembrane helix</keyword>
<dbReference type="InterPro" id="IPR005467">
    <property type="entry name" value="His_kinase_dom"/>
</dbReference>
<dbReference type="Pfam" id="PF02518">
    <property type="entry name" value="HATPase_c"/>
    <property type="match status" value="1"/>
</dbReference>
<evidence type="ECO:0000256" key="3">
    <source>
        <dbReference type="ARBA" id="ARBA00012438"/>
    </source>
</evidence>
<evidence type="ECO:0000256" key="8">
    <source>
        <dbReference type="ARBA" id="ARBA00022989"/>
    </source>
</evidence>
<evidence type="ECO:0000256" key="4">
    <source>
        <dbReference type="ARBA" id="ARBA00022553"/>
    </source>
</evidence>
<keyword evidence="10 11" id="KW-0472">Membrane</keyword>
<dbReference type="CDD" id="cd00082">
    <property type="entry name" value="HisKA"/>
    <property type="match status" value="1"/>
</dbReference>
<dbReference type="PANTHER" id="PTHR45436">
    <property type="entry name" value="SENSOR HISTIDINE KINASE YKOH"/>
    <property type="match status" value="1"/>
</dbReference>
<protein>
    <recommendedName>
        <fullName evidence="3">histidine kinase</fullName>
        <ecNumber evidence="3">2.7.13.3</ecNumber>
    </recommendedName>
</protein>
<organism evidence="13 14">
    <name type="scientific">Serratia proteamaculans</name>
    <dbReference type="NCBI Taxonomy" id="28151"/>
    <lineage>
        <taxon>Bacteria</taxon>
        <taxon>Pseudomonadati</taxon>
        <taxon>Pseudomonadota</taxon>
        <taxon>Gammaproteobacteria</taxon>
        <taxon>Enterobacterales</taxon>
        <taxon>Yersiniaceae</taxon>
        <taxon>Serratia</taxon>
    </lineage>
</organism>
<dbReference type="RefSeq" id="WP_207979437.1">
    <property type="nucleotide sequence ID" value="NZ_CP068391.1"/>
</dbReference>
<dbReference type="InterPro" id="IPR004358">
    <property type="entry name" value="Sig_transdc_His_kin-like_C"/>
</dbReference>
<dbReference type="Gene3D" id="3.30.565.10">
    <property type="entry name" value="Histidine kinase-like ATPase, C-terminal domain"/>
    <property type="match status" value="1"/>
</dbReference>
<dbReference type="Pfam" id="PF00512">
    <property type="entry name" value="HisKA"/>
    <property type="match status" value="1"/>
</dbReference>
<keyword evidence="4" id="KW-0597">Phosphoprotein</keyword>
<proteinExistence type="predicted"/>
<dbReference type="InterPro" id="IPR036890">
    <property type="entry name" value="HATPase_C_sf"/>
</dbReference>
<evidence type="ECO:0000313" key="14">
    <source>
        <dbReference type="Proteomes" id="UP000596176"/>
    </source>
</evidence>
<evidence type="ECO:0000256" key="7">
    <source>
        <dbReference type="ARBA" id="ARBA00022777"/>
    </source>
</evidence>
<evidence type="ECO:0000256" key="2">
    <source>
        <dbReference type="ARBA" id="ARBA00004141"/>
    </source>
</evidence>
<sequence length="469" mass="53014">MISFKSFFMRTIIFQVLAILLLWGVLMGWVKYFYYPDAEKYLDNQQRIVARGIANILDKTDINDHNFIEVIKDIEIMYIDSIKNGMQDEIDYRPLFVVYDRNNKMLYASPAQEIPLFLPPSVLSGTISYANMKWHIAGSWSDKQQFRVIVGESFDNRTTIFGNPAESTAIPLLLTLAATIAALLITAYFSLRPLRQIARMISDRKPGTLSPINATEQYQEIRPIVLEINKLMARIDAANQREKRFMADAAHELRTPIAAVLAQLHLLTQVADKTERQEIIEDMQQGLDRAASLSRQLIDLAKLESEDFPLKIETVNIHAEISKCIAQHVPYALEKNVELSLDGSENVMIDTDRQSLITIFTNLLENAIKYAPENGRIEANIRSLSPLGCYINLRDNGPGIGPEYHKRLFERFYRVPGTLQVGSGLGLAIAKNLADKIGAQLRLTEGLDERGIGFVIDLPENYLAPPEES</sequence>
<dbReference type="InterPro" id="IPR003661">
    <property type="entry name" value="HisK_dim/P_dom"/>
</dbReference>
<comment type="catalytic activity">
    <reaction evidence="1">
        <text>ATP + protein L-histidine = ADP + protein N-phospho-L-histidine.</text>
        <dbReference type="EC" id="2.7.13.3"/>
    </reaction>
</comment>
<dbReference type="AlphaFoldDB" id="A0A7U0N2X1"/>
<accession>A0A7U0N2X1</accession>
<gene>
    <name evidence="13" type="ORF">JKX24_14640</name>
</gene>
<dbReference type="SMART" id="SM00387">
    <property type="entry name" value="HATPase_c"/>
    <property type="match status" value="1"/>
</dbReference>
<dbReference type="GO" id="GO:0000155">
    <property type="term" value="F:phosphorelay sensor kinase activity"/>
    <property type="evidence" value="ECO:0007669"/>
    <property type="project" value="InterPro"/>
</dbReference>
<keyword evidence="5" id="KW-0808">Transferase</keyword>
<dbReference type="GO" id="GO:0005886">
    <property type="term" value="C:plasma membrane"/>
    <property type="evidence" value="ECO:0007669"/>
    <property type="project" value="TreeGrafter"/>
</dbReference>
<feature type="transmembrane region" description="Helical" evidence="11">
    <location>
        <begin position="169"/>
        <end position="191"/>
    </location>
</feature>
<dbReference type="EMBL" id="CP068391">
    <property type="protein sequence ID" value="QQX51458.1"/>
    <property type="molecule type" value="Genomic_DNA"/>
</dbReference>
<name>A0A7U0N2X1_SERPR</name>
<evidence type="ECO:0000256" key="1">
    <source>
        <dbReference type="ARBA" id="ARBA00000085"/>
    </source>
</evidence>
<keyword evidence="7 13" id="KW-0418">Kinase</keyword>
<dbReference type="SUPFAM" id="SSF47384">
    <property type="entry name" value="Homodimeric domain of signal transducing histidine kinase"/>
    <property type="match status" value="1"/>
</dbReference>
<evidence type="ECO:0000256" key="10">
    <source>
        <dbReference type="ARBA" id="ARBA00023136"/>
    </source>
</evidence>
<dbReference type="PROSITE" id="PS50109">
    <property type="entry name" value="HIS_KIN"/>
    <property type="match status" value="1"/>
</dbReference>
<dbReference type="EC" id="2.7.13.3" evidence="3"/>
<reference evidence="13 14" key="1">
    <citation type="submission" date="2021-01" db="EMBL/GenBank/DDBJ databases">
        <title>Chromosome sequence of Serratia proteamaculans strain 94 rif-r, isolated from spoiled beef.</title>
        <authorList>
            <person name="Zaytseva Y.V."/>
            <person name="Iablokov S.N."/>
            <person name="Klyukina A."/>
        </authorList>
    </citation>
    <scope>NUCLEOTIDE SEQUENCE [LARGE SCALE GENOMIC DNA]</scope>
    <source>
        <strain evidence="13 14">94 rif-r</strain>
    </source>
</reference>
<dbReference type="PRINTS" id="PR00344">
    <property type="entry name" value="BCTRLSENSOR"/>
</dbReference>
<dbReference type="PANTHER" id="PTHR45436:SF15">
    <property type="entry name" value="SENSOR HISTIDINE KINASE CUSS"/>
    <property type="match status" value="1"/>
</dbReference>
<dbReference type="InterPro" id="IPR003594">
    <property type="entry name" value="HATPase_dom"/>
</dbReference>
<keyword evidence="9" id="KW-0902">Two-component regulatory system</keyword>
<dbReference type="InterPro" id="IPR050428">
    <property type="entry name" value="TCS_sensor_his_kinase"/>
</dbReference>
<dbReference type="SMART" id="SM00388">
    <property type="entry name" value="HisKA"/>
    <property type="match status" value="1"/>
</dbReference>
<evidence type="ECO:0000256" key="11">
    <source>
        <dbReference type="SAM" id="Phobius"/>
    </source>
</evidence>
<dbReference type="CDD" id="cd00075">
    <property type="entry name" value="HATPase"/>
    <property type="match status" value="1"/>
</dbReference>
<keyword evidence="6 11" id="KW-0812">Transmembrane</keyword>